<dbReference type="GO" id="GO:0005737">
    <property type="term" value="C:cytoplasm"/>
    <property type="evidence" value="ECO:0007669"/>
    <property type="project" value="TreeGrafter"/>
</dbReference>
<reference evidence="3 4" key="1">
    <citation type="submission" date="2015-10" db="EMBL/GenBank/DDBJ databases">
        <title>Metagenome-Assembled Genomes uncover a global brackish microbiome.</title>
        <authorList>
            <person name="Hugerth L.W."/>
            <person name="Larsson J."/>
            <person name="Alneberg J."/>
            <person name="Lindh M.V."/>
            <person name="Legrand C."/>
            <person name="Pinhassi J."/>
            <person name="Andersson A.F."/>
        </authorList>
    </citation>
    <scope>NUCLEOTIDE SEQUENCE [LARGE SCALE GENOMIC DNA]</scope>
    <source>
        <strain evidence="3">BACL2 MAG-120802-bin41</strain>
    </source>
</reference>
<dbReference type="AlphaFoldDB" id="A0A0R2P4E9"/>
<evidence type="ECO:0000313" key="4">
    <source>
        <dbReference type="Proteomes" id="UP000053941"/>
    </source>
</evidence>
<dbReference type="SUPFAM" id="SSF52768">
    <property type="entry name" value="Arginase/deacetylase"/>
    <property type="match status" value="1"/>
</dbReference>
<dbReference type="Proteomes" id="UP000053941">
    <property type="component" value="Unassembled WGS sequence"/>
</dbReference>
<evidence type="ECO:0000313" key="3">
    <source>
        <dbReference type="EMBL" id="KRO30813.1"/>
    </source>
</evidence>
<dbReference type="InterPro" id="IPR000286">
    <property type="entry name" value="HDACs"/>
</dbReference>
<dbReference type="GO" id="GO:0004407">
    <property type="term" value="F:histone deacetylase activity"/>
    <property type="evidence" value="ECO:0007669"/>
    <property type="project" value="TreeGrafter"/>
</dbReference>
<dbReference type="GO" id="GO:0040029">
    <property type="term" value="P:epigenetic regulation of gene expression"/>
    <property type="evidence" value="ECO:0007669"/>
    <property type="project" value="TreeGrafter"/>
</dbReference>
<name>A0A0R2P4E9_9ACTN</name>
<dbReference type="Gene3D" id="3.40.800.20">
    <property type="entry name" value="Histone deacetylase domain"/>
    <property type="match status" value="1"/>
</dbReference>
<dbReference type="InterPro" id="IPR023801">
    <property type="entry name" value="His_deacetylse_dom"/>
</dbReference>
<dbReference type="Pfam" id="PF00850">
    <property type="entry name" value="Hist_deacetyl"/>
    <property type="match status" value="1"/>
</dbReference>
<dbReference type="PANTHER" id="PTHR10625:SF31">
    <property type="entry name" value="HISTONE DEACETYLASE DOMAIN-CONTAINING PROTEIN"/>
    <property type="match status" value="1"/>
</dbReference>
<dbReference type="CDD" id="cd09996">
    <property type="entry name" value="HDAC_classII_1"/>
    <property type="match status" value="1"/>
</dbReference>
<evidence type="ECO:0000259" key="2">
    <source>
        <dbReference type="Pfam" id="PF00850"/>
    </source>
</evidence>
<organism evidence="3 4">
    <name type="scientific">Actinobacteria bacterium BACL2 MAG-120802-bin41</name>
    <dbReference type="NCBI Taxonomy" id="1655568"/>
    <lineage>
        <taxon>Bacteria</taxon>
        <taxon>Bacillati</taxon>
        <taxon>Actinomycetota</taxon>
        <taxon>Actinomycetes</taxon>
        <taxon>Actinomycetes incertae sedis</taxon>
        <taxon>ac1 cluster</taxon>
    </lineage>
</organism>
<feature type="domain" description="Histone deacetylase" evidence="2">
    <location>
        <begin position="38"/>
        <end position="312"/>
    </location>
</feature>
<accession>A0A0R2P4E9</accession>
<comment type="similarity">
    <text evidence="1">Belongs to the histone deacetylase family.</text>
</comment>
<evidence type="ECO:0000256" key="1">
    <source>
        <dbReference type="ARBA" id="ARBA00005947"/>
    </source>
</evidence>
<gene>
    <name evidence="3" type="ORF">ABR60_05965</name>
</gene>
<dbReference type="PANTHER" id="PTHR10625">
    <property type="entry name" value="HISTONE DEACETYLASE HDAC1-RELATED"/>
    <property type="match status" value="1"/>
</dbReference>
<sequence length="364" mass="39477">MRTGYLYHEIFGWHDTGTFVGDMPSDPGAGLQPYMNYENPETKKRIHELIVVSGLIEDLIRIPVRAASETELATVHTKEHIARIKKESASRLGGDGGDLTTPFAKGGYEIAAMAAGGAIELFEAVLNGDVDNGYALIRPPGHHAVSETGMGYCIFSNLAVAIGVAKKTHKKDLRVAVVDWDVHHGNGTESIFLNDPNVLTISLHQDQLYPHDTGSVDVVGVGTNINIPLPPGTGHGGYYYAFDEVVIPAIKQFKPDIIAVASGFDSSVYDPLGRMLVTAEGYRVMTRKLMDVASQVCAGKLMMTHEGGYSASYAPFCGLFVLEELCGVKKLADPFAHGNNYPGHELKEHEKRIIDEAKKLVSNL</sequence>
<protein>
    <submittedName>
        <fullName evidence="3">Acetoin utilization protein</fullName>
    </submittedName>
</protein>
<dbReference type="InterPro" id="IPR023696">
    <property type="entry name" value="Ureohydrolase_dom_sf"/>
</dbReference>
<dbReference type="PRINTS" id="PR01270">
    <property type="entry name" value="HDASUPER"/>
</dbReference>
<dbReference type="EMBL" id="LIAS01000055">
    <property type="protein sequence ID" value="KRO30813.1"/>
    <property type="molecule type" value="Genomic_DNA"/>
</dbReference>
<proteinExistence type="inferred from homology"/>
<comment type="caution">
    <text evidence="3">The sequence shown here is derived from an EMBL/GenBank/DDBJ whole genome shotgun (WGS) entry which is preliminary data.</text>
</comment>
<dbReference type="InterPro" id="IPR037138">
    <property type="entry name" value="His_deacetylse_dom_sf"/>
</dbReference>